<sequence length="69" mass="7988">MESDQKGEKIFNLAYYCLLDKIDPCWDIFGSPEFIQNSGYSELDVQPIFYAIDPKLMKSFGHHAVILEK</sequence>
<evidence type="ECO:0000313" key="1">
    <source>
        <dbReference type="EMBL" id="BAH76418.1"/>
    </source>
</evidence>
<dbReference type="AlphaFoldDB" id="C4XHP4"/>
<dbReference type="EMBL" id="AP010904">
    <property type="protein sequence ID" value="BAH76418.1"/>
    <property type="molecule type" value="Genomic_DNA"/>
</dbReference>
<reference evidence="1 2" key="1">
    <citation type="journal article" date="2009" name="Genome Res.">
        <title>Whole genome sequence of Desulfovibrio magneticus strain RS-1 revealed common gene clusters in magnetotactic bacteria.</title>
        <authorList>
            <person name="Nakazawa H."/>
            <person name="Arakaki A."/>
            <person name="Narita-Yamada S."/>
            <person name="Yashiro I."/>
            <person name="Jinno K."/>
            <person name="Aoki N."/>
            <person name="Tsuruyama A."/>
            <person name="Okamura Y."/>
            <person name="Tanikawa S."/>
            <person name="Fujita N."/>
            <person name="Takeyama H."/>
            <person name="Matsunaga T."/>
        </authorList>
    </citation>
    <scope>NUCLEOTIDE SEQUENCE [LARGE SCALE GENOMIC DNA]</scope>
    <source>
        <strain evidence="2">ATCC 700980 / DSM 13731 / RS-1</strain>
    </source>
</reference>
<accession>C4XHP4</accession>
<name>C4XHP4_SOLM1</name>
<proteinExistence type="predicted"/>
<gene>
    <name evidence="1" type="ordered locus">DMR_29270</name>
</gene>
<dbReference type="HOGENOM" id="CLU_2769093_0_0_7"/>
<protein>
    <submittedName>
        <fullName evidence="1">Uncharacterized protein</fullName>
    </submittedName>
</protein>
<dbReference type="KEGG" id="dma:DMR_29270"/>
<evidence type="ECO:0000313" key="2">
    <source>
        <dbReference type="Proteomes" id="UP000009071"/>
    </source>
</evidence>
<dbReference type="Proteomes" id="UP000009071">
    <property type="component" value="Chromosome"/>
</dbReference>
<organism evidence="1 2">
    <name type="scientific">Solidesulfovibrio magneticus (strain ATCC 700980 / DSM 13731 / RS-1)</name>
    <name type="common">Desulfovibrio magneticus</name>
    <dbReference type="NCBI Taxonomy" id="573370"/>
    <lineage>
        <taxon>Bacteria</taxon>
        <taxon>Pseudomonadati</taxon>
        <taxon>Thermodesulfobacteriota</taxon>
        <taxon>Desulfovibrionia</taxon>
        <taxon>Desulfovibrionales</taxon>
        <taxon>Desulfovibrionaceae</taxon>
        <taxon>Solidesulfovibrio</taxon>
    </lineage>
</organism>
<dbReference type="RefSeq" id="WP_015861582.1">
    <property type="nucleotide sequence ID" value="NC_012796.1"/>
</dbReference>
<keyword evidence="2" id="KW-1185">Reference proteome</keyword>